<dbReference type="Proteomes" id="UP000664169">
    <property type="component" value="Unassembled WGS sequence"/>
</dbReference>
<dbReference type="OrthoDB" id="5365701at2759"/>
<comment type="caution">
    <text evidence="1">The sequence shown here is derived from an EMBL/GenBank/DDBJ whole genome shotgun (WGS) entry which is preliminary data.</text>
</comment>
<evidence type="ECO:0000313" key="2">
    <source>
        <dbReference type="Proteomes" id="UP000664169"/>
    </source>
</evidence>
<dbReference type="EMBL" id="CAJPDQ010000001">
    <property type="protein sequence ID" value="CAF9903478.1"/>
    <property type="molecule type" value="Genomic_DNA"/>
</dbReference>
<reference evidence="1" key="1">
    <citation type="submission" date="2021-03" db="EMBL/GenBank/DDBJ databases">
        <authorList>
            <person name="Tagirdzhanova G."/>
        </authorList>
    </citation>
    <scope>NUCLEOTIDE SEQUENCE</scope>
</reference>
<proteinExistence type="predicted"/>
<dbReference type="AlphaFoldDB" id="A0A8H3EF29"/>
<keyword evidence="2" id="KW-1185">Reference proteome</keyword>
<name>A0A8H3EF29_9LECA</name>
<protein>
    <submittedName>
        <fullName evidence="1">Uncharacterized protein</fullName>
    </submittedName>
</protein>
<organism evidence="1 2">
    <name type="scientific">Gomphillus americanus</name>
    <dbReference type="NCBI Taxonomy" id="1940652"/>
    <lineage>
        <taxon>Eukaryota</taxon>
        <taxon>Fungi</taxon>
        <taxon>Dikarya</taxon>
        <taxon>Ascomycota</taxon>
        <taxon>Pezizomycotina</taxon>
        <taxon>Lecanoromycetes</taxon>
        <taxon>OSLEUM clade</taxon>
        <taxon>Ostropomycetidae</taxon>
        <taxon>Ostropales</taxon>
        <taxon>Graphidaceae</taxon>
        <taxon>Gomphilloideae</taxon>
        <taxon>Gomphillus</taxon>
    </lineage>
</organism>
<evidence type="ECO:0000313" key="1">
    <source>
        <dbReference type="EMBL" id="CAF9903478.1"/>
    </source>
</evidence>
<gene>
    <name evidence="1" type="ORF">GOMPHAMPRED_000294</name>
</gene>
<accession>A0A8H3EF29</accession>
<sequence length="281" mass="32468">MVFLALQEEVDKLELEFLKAGFPSEMGTEQMKWKNKIHLIWKEDTMKELLTQIRGQQTSMTLLLQALNMDSMADLHSLLKDNSTYLESLAASTAHLCKSYPDIRPPASIFDANRDDGISIYSNRASTAGATEFDFDDFVMESRVYRRAFMGGYLRPRRISLDRASVAQSEADSETETIRATDDADTNVDDIQLNKLTFLMVKTANGGELEMNAESISEQLARYDELLGRYRNVKRYYFDMDAQLRASQAEQKKAETEWRKKEQEWNQTLKYHLGRSRFVEF</sequence>